<evidence type="ECO:0000313" key="1">
    <source>
        <dbReference type="EMBL" id="EET00481.1"/>
    </source>
</evidence>
<sequence>MQPLFAADLLTPISSSNDAKIVQLSASPSGELALFSYTSTSSNNSDIQQGSFIRSFGAKNEELYNEPGSIVCCSHDLSQVVRFFNRELYFHAHSSIGAYTCIKTYTLSMCIPKFASLVKLTTGQSVLIVLGALVRRLSSEEVSKYFSECSHQDPLKIAASYTFLYVLHSETGAQVNSFLIPIKRKNSIVDVSYDTAGLLHIYYRNSQDALLKLIVKPLEFYNLHFTKDSVLLLDSRGEYVRPLSPSITQSTLRLEAIHASRISAPEPLFGRLSSSSITLHILCDYVNAKHICHIYEEDPESGKVHTLFKEIVSNSAMYISSAHDKLYYINPCTQIFHIVNFDQLIKHVLQIKESLCRFTWTSDNTRFFKEFCGSSSSPITLINKEDFESYSKAVESLHPNDDSSLQQNAGESELQTHAVTTNQSGNSNEHDLPELPASTQDFSILSNSVISEFAQEHSDSSELDAPMANNGVGAHMSSSSFDELFARVLVLEETLRMQSADHRKLIKELEEFYDTIGSIADKQAKLSRKLDDFIKGKPKDISTSPVEVAKMPHTDACAISQDQSETLGRNLKVLTVTLYQIAVSITNLTVKLAKRVGSRLSARKSSQ</sequence>
<comment type="caution">
    <text evidence="1">The sequence shown here is derived from an EMBL/GenBank/DDBJ whole genome shotgun (WGS) entry which is preliminary data.</text>
</comment>
<dbReference type="AlphaFoldDB" id="C6LU26"/>
<dbReference type="OrthoDB" id="10255617at2759"/>
<reference evidence="1 2" key="1">
    <citation type="journal article" date="2009" name="PLoS Pathog.">
        <title>Draft genome sequencing of giardia intestinalis assemblage B isolate GS: is human giardiasis caused by two different species?</title>
        <authorList>
            <person name="Franzen O."/>
            <person name="Jerlstrom-Hultqvist J."/>
            <person name="Castro E."/>
            <person name="Sherwood E."/>
            <person name="Ankarklev J."/>
            <person name="Reiner D.S."/>
            <person name="Palm D."/>
            <person name="Andersson J.O."/>
            <person name="Andersson B."/>
            <person name="Svard S.G."/>
        </authorList>
    </citation>
    <scope>NUCLEOTIDE SEQUENCE [LARGE SCALE GENOMIC DNA]</scope>
    <source>
        <strain evidence="2">ATCC 50581 / GS clone H7</strain>
    </source>
</reference>
<dbReference type="EMBL" id="ACGJ01002287">
    <property type="protein sequence ID" value="EET00481.1"/>
    <property type="molecule type" value="Genomic_DNA"/>
</dbReference>
<name>C6LU26_GIAIB</name>
<dbReference type="Proteomes" id="UP000002488">
    <property type="component" value="Unassembled WGS sequence"/>
</dbReference>
<dbReference type="VEuPathDB" id="GiardiaDB:GL50581_2274"/>
<protein>
    <submittedName>
        <fullName evidence="1">Uncharacterized protein</fullName>
    </submittedName>
</protein>
<organism evidence="1 2">
    <name type="scientific">Giardia intestinalis (strain ATCC 50581 / GS clone H7)</name>
    <name type="common">Giardia lamblia</name>
    <dbReference type="NCBI Taxonomy" id="598745"/>
    <lineage>
        <taxon>Eukaryota</taxon>
        <taxon>Metamonada</taxon>
        <taxon>Diplomonadida</taxon>
        <taxon>Hexamitidae</taxon>
        <taxon>Giardiinae</taxon>
        <taxon>Giardia</taxon>
    </lineage>
</organism>
<evidence type="ECO:0000313" key="2">
    <source>
        <dbReference type="Proteomes" id="UP000002488"/>
    </source>
</evidence>
<dbReference type="OMA" id="HIYYRNS"/>
<accession>C6LU26</accession>
<proteinExistence type="predicted"/>
<gene>
    <name evidence="1" type="ORF">GL50581_2274</name>
</gene>